<keyword evidence="7" id="KW-0406">Ion transport</keyword>
<reference evidence="10" key="1">
    <citation type="journal article" date="2013" name="Genome Announc.">
        <title>Draft genome sequence of the ascomycete Phaeoacremonium aleophilum strain UCR-PA7, a causal agent of the esca disease complex in grapevines.</title>
        <authorList>
            <person name="Blanco-Ulate B."/>
            <person name="Rolshausen P."/>
            <person name="Cantu D."/>
        </authorList>
    </citation>
    <scope>NUCLEOTIDE SEQUENCE [LARGE SCALE GENOMIC DNA]</scope>
    <source>
        <strain evidence="10">UCR-PA7</strain>
    </source>
</reference>
<dbReference type="PANTHER" id="PTHR11660:SF57">
    <property type="entry name" value="SOLUTE CARRIER FAMILY 40 MEMBER"/>
    <property type="match status" value="1"/>
</dbReference>
<dbReference type="GO" id="GO:0016020">
    <property type="term" value="C:membrane"/>
    <property type="evidence" value="ECO:0007669"/>
    <property type="project" value="UniProtKB-SubCell"/>
</dbReference>
<feature type="transmembrane region" description="Helical" evidence="7">
    <location>
        <begin position="78"/>
        <end position="104"/>
    </location>
</feature>
<proteinExistence type="inferred from homology"/>
<dbReference type="GO" id="GO:0005381">
    <property type="term" value="F:iron ion transmembrane transporter activity"/>
    <property type="evidence" value="ECO:0007669"/>
    <property type="project" value="UniProtKB-UniRule"/>
</dbReference>
<dbReference type="SUPFAM" id="SSF103473">
    <property type="entry name" value="MFS general substrate transporter"/>
    <property type="match status" value="1"/>
</dbReference>
<dbReference type="eggNOG" id="KOG2601">
    <property type="taxonomic scope" value="Eukaryota"/>
</dbReference>
<dbReference type="InterPro" id="IPR036259">
    <property type="entry name" value="MFS_trans_sf"/>
</dbReference>
<evidence type="ECO:0000256" key="5">
    <source>
        <dbReference type="ARBA" id="ARBA00022989"/>
    </source>
</evidence>
<sequence>MLPHSASRISLISQVYKHVPALRREPPPPSEAHAYEPVGQEEQDDEPERPQPTKSWFQTTLHHVLPISSLPFYFHHRAFLPSFSLALLYLTVLSFSGQMVTYLISIGYTSLHVGIARTVSTIFELSATWVAPRLMKKIGVVRGGIWSLSWQMIWLAAGVSWFFAGFEGSRSNAVVSATGLAVGVALSRVGLWGYDLCAQNIVQDEVDPHHRGTFSTAEAAFQNLFELISYATTVIFSRPDQFRWPVVISVAAVYIAGGLYAMFVRKRRGHLFHAPPCICAKGEGA</sequence>
<dbReference type="Pfam" id="PF06963">
    <property type="entry name" value="FPN1"/>
    <property type="match status" value="1"/>
</dbReference>
<evidence type="ECO:0000256" key="8">
    <source>
        <dbReference type="SAM" id="MobiDB-lite"/>
    </source>
</evidence>
<feature type="transmembrane region" description="Helical" evidence="7">
    <location>
        <begin position="242"/>
        <end position="263"/>
    </location>
</feature>
<dbReference type="KEGG" id="tmn:UCRPA7_1332"/>
<comment type="function">
    <text evidence="7">May be involved in iron transport and iron homeostasis.</text>
</comment>
<comment type="similarity">
    <text evidence="2 7">Belongs to the ferroportin (FP) (TC 2.A.100) family. SLC40A subfamily.</text>
</comment>
<dbReference type="Proteomes" id="UP000014074">
    <property type="component" value="Unassembled WGS sequence"/>
</dbReference>
<evidence type="ECO:0000256" key="3">
    <source>
        <dbReference type="ARBA" id="ARBA00022448"/>
    </source>
</evidence>
<dbReference type="HOGENOM" id="CLU_020370_0_1_1"/>
<accession>R8BV52</accession>
<evidence type="ECO:0000313" key="9">
    <source>
        <dbReference type="EMBL" id="EOO03179.1"/>
    </source>
</evidence>
<dbReference type="OrthoDB" id="648861at2759"/>
<organism evidence="9 10">
    <name type="scientific">Phaeoacremonium minimum (strain UCR-PA7)</name>
    <name type="common">Esca disease fungus</name>
    <name type="synonym">Togninia minima</name>
    <dbReference type="NCBI Taxonomy" id="1286976"/>
    <lineage>
        <taxon>Eukaryota</taxon>
        <taxon>Fungi</taxon>
        <taxon>Dikarya</taxon>
        <taxon>Ascomycota</taxon>
        <taxon>Pezizomycotina</taxon>
        <taxon>Sordariomycetes</taxon>
        <taxon>Sordariomycetidae</taxon>
        <taxon>Togniniales</taxon>
        <taxon>Togniniaceae</taxon>
        <taxon>Phaeoacremonium</taxon>
    </lineage>
</organism>
<evidence type="ECO:0000256" key="4">
    <source>
        <dbReference type="ARBA" id="ARBA00022692"/>
    </source>
</evidence>
<keyword evidence="4 7" id="KW-0812">Transmembrane</keyword>
<evidence type="ECO:0000256" key="1">
    <source>
        <dbReference type="ARBA" id="ARBA00004141"/>
    </source>
</evidence>
<protein>
    <recommendedName>
        <fullName evidence="7">Solute carrier family 40 member</fullName>
    </recommendedName>
</protein>
<evidence type="ECO:0000256" key="2">
    <source>
        <dbReference type="ARBA" id="ARBA00006279"/>
    </source>
</evidence>
<dbReference type="RefSeq" id="XP_007912105.1">
    <property type="nucleotide sequence ID" value="XM_007913914.1"/>
</dbReference>
<gene>
    <name evidence="9" type="ORF">UCRPA7_1332</name>
</gene>
<dbReference type="GeneID" id="19321470"/>
<keyword evidence="6 7" id="KW-0472">Membrane</keyword>
<dbReference type="EMBL" id="KB932855">
    <property type="protein sequence ID" value="EOO03179.1"/>
    <property type="molecule type" value="Genomic_DNA"/>
</dbReference>
<feature type="region of interest" description="Disordered" evidence="8">
    <location>
        <begin position="22"/>
        <end position="53"/>
    </location>
</feature>
<dbReference type="GO" id="GO:0016787">
    <property type="term" value="F:hydrolase activity"/>
    <property type="evidence" value="ECO:0007669"/>
    <property type="project" value="UniProtKB-KW"/>
</dbReference>
<keyword evidence="3 7" id="KW-0813">Transport</keyword>
<comment type="subcellular location">
    <subcellularLocation>
        <location evidence="1 7">Membrane</location>
        <topology evidence="1 7">Multi-pass membrane protein</topology>
    </subcellularLocation>
</comment>
<keyword evidence="10" id="KW-1185">Reference proteome</keyword>
<dbReference type="Gene3D" id="1.20.1250.20">
    <property type="entry name" value="MFS general substrate transporter like domains"/>
    <property type="match status" value="1"/>
</dbReference>
<keyword evidence="9" id="KW-0378">Hydrolase</keyword>
<dbReference type="PANTHER" id="PTHR11660">
    <property type="entry name" value="SOLUTE CARRIER FAMILY 40 MEMBER"/>
    <property type="match status" value="1"/>
</dbReference>
<dbReference type="AlphaFoldDB" id="R8BV52"/>
<keyword evidence="5 7" id="KW-1133">Transmembrane helix</keyword>
<dbReference type="InterPro" id="IPR009716">
    <property type="entry name" value="Ferroportin-1"/>
</dbReference>
<feature type="transmembrane region" description="Helical" evidence="7">
    <location>
        <begin position="143"/>
        <end position="164"/>
    </location>
</feature>
<evidence type="ECO:0000313" key="10">
    <source>
        <dbReference type="Proteomes" id="UP000014074"/>
    </source>
</evidence>
<name>R8BV52_PHAM7</name>
<evidence type="ECO:0000256" key="6">
    <source>
        <dbReference type="ARBA" id="ARBA00023136"/>
    </source>
</evidence>
<evidence type="ECO:0000256" key="7">
    <source>
        <dbReference type="RuleBase" id="RU365065"/>
    </source>
</evidence>
<comment type="caution">
    <text evidence="7">Lacks conserved residue(s) required for the propagation of feature annotation.</text>
</comment>